<dbReference type="Proteomes" id="UP000612899">
    <property type="component" value="Unassembled WGS sequence"/>
</dbReference>
<dbReference type="AlphaFoldDB" id="A0A8J3VC20"/>
<dbReference type="PROSITE" id="PS51664">
    <property type="entry name" value="YCAO"/>
    <property type="match status" value="1"/>
</dbReference>
<accession>A0A8J3VC20</accession>
<keyword evidence="3" id="KW-1185">Reference proteome</keyword>
<dbReference type="RefSeq" id="WP_203906097.1">
    <property type="nucleotide sequence ID" value="NZ_BONY01000001.1"/>
</dbReference>
<name>A0A8J3VC20_9ACTN</name>
<feature type="domain" description="YcaO" evidence="1">
    <location>
        <begin position="258"/>
        <end position="593"/>
    </location>
</feature>
<proteinExistence type="predicted"/>
<reference evidence="2" key="1">
    <citation type="submission" date="2021-01" db="EMBL/GenBank/DDBJ databases">
        <title>Whole genome shotgun sequence of Rhizocola hellebori NBRC 109834.</title>
        <authorList>
            <person name="Komaki H."/>
            <person name="Tamura T."/>
        </authorList>
    </citation>
    <scope>NUCLEOTIDE SEQUENCE</scope>
    <source>
        <strain evidence="2">NBRC 109834</strain>
    </source>
</reference>
<evidence type="ECO:0000259" key="1">
    <source>
        <dbReference type="PROSITE" id="PS51664"/>
    </source>
</evidence>
<dbReference type="InterPro" id="IPR003776">
    <property type="entry name" value="YcaO-like_dom"/>
</dbReference>
<dbReference type="Pfam" id="PF02624">
    <property type="entry name" value="YcaO"/>
    <property type="match status" value="1"/>
</dbReference>
<organism evidence="2 3">
    <name type="scientific">Rhizocola hellebori</name>
    <dbReference type="NCBI Taxonomy" id="1392758"/>
    <lineage>
        <taxon>Bacteria</taxon>
        <taxon>Bacillati</taxon>
        <taxon>Actinomycetota</taxon>
        <taxon>Actinomycetes</taxon>
        <taxon>Micromonosporales</taxon>
        <taxon>Micromonosporaceae</taxon>
        <taxon>Rhizocola</taxon>
    </lineage>
</organism>
<dbReference type="EMBL" id="BONY01000001">
    <property type="protein sequence ID" value="GIH02169.1"/>
    <property type="molecule type" value="Genomic_DNA"/>
</dbReference>
<comment type="caution">
    <text evidence="2">The sequence shown here is derived from an EMBL/GenBank/DDBJ whole genome shotgun (WGS) entry which is preliminary data.</text>
</comment>
<gene>
    <name evidence="2" type="ORF">Rhe02_02360</name>
</gene>
<evidence type="ECO:0000313" key="2">
    <source>
        <dbReference type="EMBL" id="GIH02169.1"/>
    </source>
</evidence>
<dbReference type="Gene3D" id="3.30.1330.230">
    <property type="match status" value="1"/>
</dbReference>
<evidence type="ECO:0000313" key="3">
    <source>
        <dbReference type="Proteomes" id="UP000612899"/>
    </source>
</evidence>
<protein>
    <recommendedName>
        <fullName evidence="1">YcaO domain-containing protein</fullName>
    </recommendedName>
</protein>
<sequence>MLADDVLVVAGPEGFLLHTVSDTIKVDLDRPGDPELIAAAARGGPAGLLQAGLIAAEESEELRRLLAARGIEQHAAASGGLPEAVLPLARVASDYGQSAVVPRGVLVVTSLEALWLPPETDLPRRKWALRMFISRQPDQTRLAAYGALAAGRVDLSVAGDFPGTKPMRSVRQQVASSDEISTWSLLADPPEQTGSLRDFPAKLDDANGRLSIAQAKNVDEWRLDDGETIYCVTGQGAQPNLAATRPFAQMSFVSGCIGADGDLALARKKCIVEGIERFCMGDLPPNALHRACAAELAQEWLDPHDIISYHPAHRARLGLLEFDPHRPEWWVVGQRAGRPLWVPAALVFSPFPHLPGWLHDGYASSNAAAAHVDPDQAVLRAWLEGVERDAFQRARSTEDPPPRLDLSTLPPRLRALTRFVRGQAELTLIVLSGAESIPVFVAMAVGENGLALGMCAAADRVTGARKALFEACAELRFPFTHEPLPEEVENPLDHGALYRDPENVERLRWLRSGPVIGWQQVAMPSVQPPARVVTYVFPSPAQPGLTVVKALDPELSPMTFGYDTDPTGHTGFAQGYLSRGIDFSTPLFPHPFA</sequence>